<feature type="domain" description="GH16" evidence="3">
    <location>
        <begin position="43"/>
        <end position="264"/>
    </location>
</feature>
<dbReference type="InterPro" id="IPR013320">
    <property type="entry name" value="ConA-like_dom_sf"/>
</dbReference>
<reference evidence="4 5" key="1">
    <citation type="submission" date="2017-08" db="EMBL/GenBank/DDBJ databases">
        <title>Mesorhizobium wenxinae sp. nov., a novel rhizobial species isolated from root nodules of chickpea (Cicer arietinum L.).</title>
        <authorList>
            <person name="Zhang J."/>
        </authorList>
    </citation>
    <scope>NUCLEOTIDE SEQUENCE [LARGE SCALE GENOMIC DNA]</scope>
    <source>
        <strain evidence="5">WYCCWR 10019</strain>
    </source>
</reference>
<dbReference type="GO" id="GO:0004553">
    <property type="term" value="F:hydrolase activity, hydrolyzing O-glycosyl compounds"/>
    <property type="evidence" value="ECO:0007669"/>
    <property type="project" value="InterPro"/>
</dbReference>
<name>A0A271KNM4_9HYPH</name>
<dbReference type="GO" id="GO:0005975">
    <property type="term" value="P:carbohydrate metabolic process"/>
    <property type="evidence" value="ECO:0007669"/>
    <property type="project" value="InterPro"/>
</dbReference>
<evidence type="ECO:0000256" key="2">
    <source>
        <dbReference type="SAM" id="SignalP"/>
    </source>
</evidence>
<organism evidence="4 5">
    <name type="scientific">Mesorhizobium wenxiniae</name>
    <dbReference type="NCBI Taxonomy" id="2014805"/>
    <lineage>
        <taxon>Bacteria</taxon>
        <taxon>Pseudomonadati</taxon>
        <taxon>Pseudomonadota</taxon>
        <taxon>Alphaproteobacteria</taxon>
        <taxon>Hyphomicrobiales</taxon>
        <taxon>Phyllobacteriaceae</taxon>
        <taxon>Mesorhizobium</taxon>
    </lineage>
</organism>
<comment type="caution">
    <text evidence="4">The sequence shown here is derived from an EMBL/GenBank/DDBJ whole genome shotgun (WGS) entry which is preliminary data.</text>
</comment>
<dbReference type="Pfam" id="PF00722">
    <property type="entry name" value="Glyco_hydro_16"/>
    <property type="match status" value="1"/>
</dbReference>
<dbReference type="AlphaFoldDB" id="A0A271KNM4"/>
<dbReference type="PROSITE" id="PS51762">
    <property type="entry name" value="GH16_2"/>
    <property type="match status" value="1"/>
</dbReference>
<dbReference type="RefSeq" id="WP_095517316.1">
    <property type="nucleotide sequence ID" value="NZ_NPKH01000011.1"/>
</dbReference>
<feature type="signal peptide" evidence="2">
    <location>
        <begin position="1"/>
        <end position="27"/>
    </location>
</feature>
<evidence type="ECO:0000313" key="5">
    <source>
        <dbReference type="Proteomes" id="UP000215931"/>
    </source>
</evidence>
<dbReference type="Gene3D" id="2.60.120.200">
    <property type="match status" value="1"/>
</dbReference>
<keyword evidence="5" id="KW-1185">Reference proteome</keyword>
<dbReference type="OrthoDB" id="7412063at2"/>
<feature type="chain" id="PRO_5013329580" description="GH16 domain-containing protein" evidence="2">
    <location>
        <begin position="28"/>
        <end position="264"/>
    </location>
</feature>
<dbReference type="InterPro" id="IPR000757">
    <property type="entry name" value="Beta-glucanase-like"/>
</dbReference>
<evidence type="ECO:0000259" key="3">
    <source>
        <dbReference type="PROSITE" id="PS51762"/>
    </source>
</evidence>
<proteinExistence type="inferred from homology"/>
<sequence length="264" mass="28986">MNFTRRQLSALLATSAALQLVHRRALAESVAAGDAEAAVDKLPDWSAVKLQLWKYNNPFVPSQWGEPKLGGYDWKAANAKIVDGALQLTVSEKASAQVVAGGKSDFSSARWEVDVTLPTMKPGLVAAPLWTFNDKAHEEIDFEFVGTKGLQLNVWANVDNQHKSIWLKWIQLGDLSGKRYRLGIEYEAGKRVAFLIDGKEAAVVTPADTLGGAFPNKPMKAYFDLWVAAGAVMDAGWAGKWEPMPASDKLVMTIHGYRRTDVDQ</sequence>
<dbReference type="Proteomes" id="UP000215931">
    <property type="component" value="Unassembled WGS sequence"/>
</dbReference>
<gene>
    <name evidence="4" type="ORF">CIT31_02395</name>
</gene>
<evidence type="ECO:0000313" key="4">
    <source>
        <dbReference type="EMBL" id="PAP96609.1"/>
    </source>
</evidence>
<evidence type="ECO:0000256" key="1">
    <source>
        <dbReference type="ARBA" id="ARBA00006865"/>
    </source>
</evidence>
<dbReference type="SUPFAM" id="SSF49899">
    <property type="entry name" value="Concanavalin A-like lectins/glucanases"/>
    <property type="match status" value="1"/>
</dbReference>
<accession>A0A271KNM4</accession>
<dbReference type="EMBL" id="NPKH01000011">
    <property type="protein sequence ID" value="PAP96609.1"/>
    <property type="molecule type" value="Genomic_DNA"/>
</dbReference>
<comment type="similarity">
    <text evidence="1">Belongs to the glycosyl hydrolase 16 family.</text>
</comment>
<protein>
    <recommendedName>
        <fullName evidence="3">GH16 domain-containing protein</fullName>
    </recommendedName>
</protein>
<keyword evidence="2" id="KW-0732">Signal</keyword>